<organism evidence="1 2">
    <name type="scientific">Saguinus oedipus</name>
    <name type="common">Cotton-top tamarin</name>
    <name type="synonym">Oedipomidas oedipus</name>
    <dbReference type="NCBI Taxonomy" id="9490"/>
    <lineage>
        <taxon>Eukaryota</taxon>
        <taxon>Metazoa</taxon>
        <taxon>Chordata</taxon>
        <taxon>Craniata</taxon>
        <taxon>Vertebrata</taxon>
        <taxon>Euteleostomi</taxon>
        <taxon>Mammalia</taxon>
        <taxon>Eutheria</taxon>
        <taxon>Euarchontoglires</taxon>
        <taxon>Primates</taxon>
        <taxon>Haplorrhini</taxon>
        <taxon>Platyrrhini</taxon>
        <taxon>Cebidae</taxon>
        <taxon>Callitrichinae</taxon>
        <taxon>Saguinus</taxon>
    </lineage>
</organism>
<evidence type="ECO:0000313" key="2">
    <source>
        <dbReference type="Proteomes" id="UP001266305"/>
    </source>
</evidence>
<dbReference type="EMBL" id="JASSZA010000020">
    <property type="protein sequence ID" value="KAK2086443.1"/>
    <property type="molecule type" value="Genomic_DNA"/>
</dbReference>
<accession>A0ABQ9TNW0</accession>
<sequence>MPGGHRISALELHCTCSSTWQHSSARMLRLDELWLGRLGQRSRSFNWYCGAARRCCCSLQLARAAGCCCEVVESPVLTPRAMTVAQPSVTAARRLLGGLPWLLLLLLLCLPAVLGEWGPGARRPGKPLGWVGPPGRGPGRWGARPAVVVPPSCTFKALTAHQRLELLLCRLPADLALGSPRLGLRSRLTWENRKGRLNDSGGRPDR</sequence>
<dbReference type="Proteomes" id="UP001266305">
    <property type="component" value="Unassembled WGS sequence"/>
</dbReference>
<proteinExistence type="predicted"/>
<gene>
    <name evidence="1" type="ORF">P7K49_035868</name>
</gene>
<evidence type="ECO:0000313" key="1">
    <source>
        <dbReference type="EMBL" id="KAK2086443.1"/>
    </source>
</evidence>
<protein>
    <submittedName>
        <fullName evidence="1">Uncharacterized protein</fullName>
    </submittedName>
</protein>
<comment type="caution">
    <text evidence="1">The sequence shown here is derived from an EMBL/GenBank/DDBJ whole genome shotgun (WGS) entry which is preliminary data.</text>
</comment>
<name>A0ABQ9TNW0_SAGOE</name>
<keyword evidence="2" id="KW-1185">Reference proteome</keyword>
<reference evidence="1 2" key="1">
    <citation type="submission" date="2023-05" db="EMBL/GenBank/DDBJ databases">
        <title>B98-5 Cell Line De Novo Hybrid Assembly: An Optical Mapping Approach.</title>
        <authorList>
            <person name="Kananen K."/>
            <person name="Auerbach J.A."/>
            <person name="Kautto E."/>
            <person name="Blachly J.S."/>
        </authorList>
    </citation>
    <scope>NUCLEOTIDE SEQUENCE [LARGE SCALE GENOMIC DNA]</scope>
    <source>
        <strain evidence="1">B95-8</strain>
        <tissue evidence="1">Cell line</tissue>
    </source>
</reference>